<dbReference type="AlphaFoldDB" id="A0A0J8IPL8"/>
<dbReference type="PATRIC" id="fig|1674920.3.peg.2327"/>
<evidence type="ECO:0000313" key="3">
    <source>
        <dbReference type="Proteomes" id="UP000037551"/>
    </source>
</evidence>
<organism evidence="2 3">
    <name type="scientific">Pseudomonas fildesensis</name>
    <dbReference type="NCBI Taxonomy" id="1674920"/>
    <lineage>
        <taxon>Bacteria</taxon>
        <taxon>Pseudomonadati</taxon>
        <taxon>Pseudomonadota</taxon>
        <taxon>Gammaproteobacteria</taxon>
        <taxon>Pseudomonadales</taxon>
        <taxon>Pseudomonadaceae</taxon>
        <taxon>Pseudomonas</taxon>
    </lineage>
</organism>
<name>A0A0J8IPL8_9PSED</name>
<dbReference type="RefSeq" id="WP_048728214.1">
    <property type="nucleotide sequence ID" value="NZ_LFMW01000013.1"/>
</dbReference>
<dbReference type="OrthoDB" id="9813321at2"/>
<evidence type="ECO:0000313" key="2">
    <source>
        <dbReference type="EMBL" id="KMT53601.1"/>
    </source>
</evidence>
<dbReference type="STRING" id="1674920.ACR52_19675"/>
<dbReference type="NCBIfam" id="TIGR02605">
    <property type="entry name" value="CxxC_CxxC_SSSS"/>
    <property type="match status" value="1"/>
</dbReference>
<feature type="domain" description="Putative regulatory protein FmdB zinc ribbon" evidence="1">
    <location>
        <begin position="1"/>
        <end position="42"/>
    </location>
</feature>
<reference evidence="2 3" key="1">
    <citation type="submission" date="2015-06" db="EMBL/GenBank/DDBJ databases">
        <title>Draft genome sequence of an Antarctic Pseudomonas sp. strain KG01 with full potential for biotechnological applications.</title>
        <authorList>
            <person name="Pavlov M.S."/>
            <person name="Lira F."/>
            <person name="Martinez J.L."/>
            <person name="Marshall S.H."/>
        </authorList>
    </citation>
    <scope>NUCLEOTIDE SEQUENCE [LARGE SCALE GENOMIC DNA]</scope>
    <source>
        <strain evidence="2 3">KG01</strain>
    </source>
</reference>
<evidence type="ECO:0000259" key="1">
    <source>
        <dbReference type="SMART" id="SM00834"/>
    </source>
</evidence>
<dbReference type="SMART" id="SM00834">
    <property type="entry name" value="CxxC_CXXC_SSSS"/>
    <property type="match status" value="1"/>
</dbReference>
<comment type="caution">
    <text evidence="2">The sequence shown here is derived from an EMBL/GenBank/DDBJ whole genome shotgun (WGS) entry which is preliminary data.</text>
</comment>
<dbReference type="EMBL" id="LFMW01000013">
    <property type="protein sequence ID" value="KMT53601.1"/>
    <property type="molecule type" value="Genomic_DNA"/>
</dbReference>
<dbReference type="Pfam" id="PF09723">
    <property type="entry name" value="Zn_ribbon_8"/>
    <property type="match status" value="1"/>
</dbReference>
<keyword evidence="3" id="KW-1185">Reference proteome</keyword>
<dbReference type="Proteomes" id="UP000037551">
    <property type="component" value="Unassembled WGS sequence"/>
</dbReference>
<proteinExistence type="predicted"/>
<gene>
    <name evidence="2" type="ORF">ACR52_19675</name>
</gene>
<accession>A0A0J8IPL8</accession>
<protein>
    <submittedName>
        <fullName evidence="2">FmdB family transcriptional regulator</fullName>
    </submittedName>
</protein>
<dbReference type="InterPro" id="IPR013429">
    <property type="entry name" value="Regulatory_FmdB_Zinc_ribbon"/>
</dbReference>
<sequence>MPTYEYACVACGTFTLLRPIAQRHEPSQCPYCAGAGGQLMVSAPALQTLSANQRKAIAGNERSAHAPQTVGEYQENRRHPAGCSCCGTSKKVVPSKANPLGLKTRTGPRPWMISH</sequence>